<dbReference type="PROSITE" id="PS00624">
    <property type="entry name" value="GMC_OXRED_2"/>
    <property type="match status" value="1"/>
</dbReference>
<dbReference type="PIRSF" id="PIRSF000137">
    <property type="entry name" value="Alcohol_oxidase"/>
    <property type="match status" value="1"/>
</dbReference>
<evidence type="ECO:0000259" key="7">
    <source>
        <dbReference type="PROSITE" id="PS00624"/>
    </source>
</evidence>
<dbReference type="EMBL" id="MSFO01000011">
    <property type="protein sequence ID" value="PLB43315.1"/>
    <property type="molecule type" value="Genomic_DNA"/>
</dbReference>
<dbReference type="Pfam" id="PF05199">
    <property type="entry name" value="GMC_oxred_C"/>
    <property type="match status" value="1"/>
</dbReference>
<reference evidence="8 9" key="1">
    <citation type="submission" date="2016-12" db="EMBL/GenBank/DDBJ databases">
        <title>The genomes of Aspergillus section Nigri reveals drivers in fungal speciation.</title>
        <authorList>
            <consortium name="DOE Joint Genome Institute"/>
            <person name="Vesth T.C."/>
            <person name="Nybo J."/>
            <person name="Theobald S."/>
            <person name="Brandl J."/>
            <person name="Frisvad J.C."/>
            <person name="Nielsen K.F."/>
            <person name="Lyhne E.K."/>
            <person name="Kogle M.E."/>
            <person name="Kuo A."/>
            <person name="Riley R."/>
            <person name="Clum A."/>
            <person name="Nolan M."/>
            <person name="Lipzen A."/>
            <person name="Salamov A."/>
            <person name="Henrissat B."/>
            <person name="Wiebenga A."/>
            <person name="De Vries R.P."/>
            <person name="Grigoriev I.V."/>
            <person name="Mortensen U.H."/>
            <person name="Andersen M.R."/>
            <person name="Baker S.E."/>
        </authorList>
    </citation>
    <scope>NUCLEOTIDE SEQUENCE [LARGE SCALE GENOMIC DNA]</scope>
    <source>
        <strain evidence="8 9">IBT 23096</strain>
    </source>
</reference>
<dbReference type="InterPro" id="IPR012132">
    <property type="entry name" value="GMC_OxRdtase"/>
</dbReference>
<keyword evidence="4 6" id="KW-0274">FAD</keyword>
<dbReference type="InterPro" id="IPR000172">
    <property type="entry name" value="GMC_OxRdtase_N"/>
</dbReference>
<evidence type="ECO:0000313" key="9">
    <source>
        <dbReference type="Proteomes" id="UP000234275"/>
    </source>
</evidence>
<comment type="similarity">
    <text evidence="2">Belongs to the GMC oxidoreductase family.</text>
</comment>
<dbReference type="Gene3D" id="3.30.560.10">
    <property type="entry name" value="Glucose Oxidase, domain 3"/>
    <property type="match status" value="1"/>
</dbReference>
<proteinExistence type="inferred from homology"/>
<organism evidence="8 9">
    <name type="scientific">Aspergillus steynii IBT 23096</name>
    <dbReference type="NCBI Taxonomy" id="1392250"/>
    <lineage>
        <taxon>Eukaryota</taxon>
        <taxon>Fungi</taxon>
        <taxon>Dikarya</taxon>
        <taxon>Ascomycota</taxon>
        <taxon>Pezizomycotina</taxon>
        <taxon>Eurotiomycetes</taxon>
        <taxon>Eurotiomycetidae</taxon>
        <taxon>Eurotiales</taxon>
        <taxon>Aspergillaceae</taxon>
        <taxon>Aspergillus</taxon>
        <taxon>Aspergillus subgen. Circumdati</taxon>
    </lineage>
</organism>
<evidence type="ECO:0000256" key="3">
    <source>
        <dbReference type="ARBA" id="ARBA00022630"/>
    </source>
</evidence>
<evidence type="ECO:0000256" key="5">
    <source>
        <dbReference type="PIRSR" id="PIRSR000137-1"/>
    </source>
</evidence>
<dbReference type="GO" id="GO:0050660">
    <property type="term" value="F:flavin adenine dinucleotide binding"/>
    <property type="evidence" value="ECO:0007669"/>
    <property type="project" value="InterPro"/>
</dbReference>
<feature type="active site" description="Proton acceptor" evidence="5">
    <location>
        <position position="546"/>
    </location>
</feature>
<feature type="active site" description="Proton donor" evidence="5">
    <location>
        <position position="502"/>
    </location>
</feature>
<dbReference type="Gene3D" id="3.50.50.60">
    <property type="entry name" value="FAD/NAD(P)-binding domain"/>
    <property type="match status" value="1"/>
</dbReference>
<dbReference type="AlphaFoldDB" id="A0A2I2FRQ5"/>
<dbReference type="PANTHER" id="PTHR11552:SF147">
    <property type="entry name" value="CHOLINE DEHYDROGENASE, MITOCHONDRIAL"/>
    <property type="match status" value="1"/>
</dbReference>
<dbReference type="SUPFAM" id="SSF54373">
    <property type="entry name" value="FAD-linked reductases, C-terminal domain"/>
    <property type="match status" value="1"/>
</dbReference>
<protein>
    <submittedName>
        <fullName evidence="8">Choline dehydrogenase</fullName>
    </submittedName>
</protein>
<dbReference type="OrthoDB" id="269227at2759"/>
<feature type="binding site" evidence="6">
    <location>
        <position position="224"/>
    </location>
    <ligand>
        <name>FAD</name>
        <dbReference type="ChEBI" id="CHEBI:57692"/>
    </ligand>
</feature>
<keyword evidence="9" id="KW-1185">Reference proteome</keyword>
<evidence type="ECO:0000256" key="2">
    <source>
        <dbReference type="ARBA" id="ARBA00010790"/>
    </source>
</evidence>
<dbReference type="InterPro" id="IPR007867">
    <property type="entry name" value="GMC_OxRtase_C"/>
</dbReference>
<gene>
    <name evidence="8" type="ORF">P170DRAFT_514564</name>
</gene>
<dbReference type="RefSeq" id="XP_024698617.1">
    <property type="nucleotide sequence ID" value="XM_024855222.1"/>
</dbReference>
<dbReference type="PROSITE" id="PS51257">
    <property type="entry name" value="PROKAR_LIPOPROTEIN"/>
    <property type="match status" value="1"/>
</dbReference>
<dbReference type="GeneID" id="36562928"/>
<comment type="cofactor">
    <cofactor evidence="1 6">
        <name>FAD</name>
        <dbReference type="ChEBI" id="CHEBI:57692"/>
    </cofactor>
</comment>
<name>A0A2I2FRQ5_9EURO</name>
<evidence type="ECO:0000256" key="6">
    <source>
        <dbReference type="PIRSR" id="PIRSR000137-2"/>
    </source>
</evidence>
<dbReference type="STRING" id="1392250.A0A2I2FRQ5"/>
<dbReference type="SUPFAM" id="SSF51905">
    <property type="entry name" value="FAD/NAD(P)-binding domain"/>
    <property type="match status" value="1"/>
</dbReference>
<dbReference type="PANTHER" id="PTHR11552">
    <property type="entry name" value="GLUCOSE-METHANOL-CHOLINE GMC OXIDOREDUCTASE"/>
    <property type="match status" value="1"/>
</dbReference>
<feature type="domain" description="Glucose-methanol-choline oxidoreductase N-terminal" evidence="7">
    <location>
        <begin position="266"/>
        <end position="280"/>
    </location>
</feature>
<comment type="caution">
    <text evidence="8">The sequence shown here is derived from an EMBL/GenBank/DDBJ whole genome shotgun (WGS) entry which is preliminary data.</text>
</comment>
<dbReference type="GO" id="GO:0016614">
    <property type="term" value="F:oxidoreductase activity, acting on CH-OH group of donors"/>
    <property type="evidence" value="ECO:0007669"/>
    <property type="project" value="InterPro"/>
</dbReference>
<accession>A0A2I2FRQ5</accession>
<dbReference type="Proteomes" id="UP000234275">
    <property type="component" value="Unassembled WGS sequence"/>
</dbReference>
<evidence type="ECO:0000313" key="8">
    <source>
        <dbReference type="EMBL" id="PLB43315.1"/>
    </source>
</evidence>
<dbReference type="InterPro" id="IPR036188">
    <property type="entry name" value="FAD/NAD-bd_sf"/>
</dbReference>
<evidence type="ECO:0000256" key="1">
    <source>
        <dbReference type="ARBA" id="ARBA00001974"/>
    </source>
</evidence>
<sequence>MGSTERSFDYVICGGGTAGCVLASRLAEAANVSVLVIEAGEHNRDLKMTHMAGAFTQNFETSQDWCIESEPLAGNGDRRVMLNRGKFLGGSSGCNATLCVRGIKQDYDDWGVEGWSGEEMFEYMKKAETFHGKPWFKASPDTHGNSGPLHTEPHDFAPISTLMKESCISKGPPFIDDLFATGEAPEGCGHVVRTVHKGIRTTAADYLQSGHIRGSITLETNAVVDRILITESYDGSYTATGVVYVDAQTHAPSTVRASREVVIAAGSFCSPAVLMRSGIGPRDDLASHGIDCIMDLPGIVWIFYESEKAGLTNDCYVYHTGAMEASLKQWEEEKSGVLTHIPCGVVAYSRVDDQLKNEPLWTESPRKQGHDPMGIRPNQPNIELLTLECYTPLKHSTDFPADNQHAFGIVPELFGARTRGSVRLKSTDPLDNPIVDCQFLADPLDMLVMSEACRFANEIMTEGQGTKDLVKGSWPPASGHNTWTTREQWISWIKENITTCYHPAGTCKMGRITDPLAVVDEKLRVKGIKNLRVADCSIMPGLNSGHTQMPAYAIGEKCADMIKEWS</sequence>
<dbReference type="Pfam" id="PF00732">
    <property type="entry name" value="GMC_oxred_N"/>
    <property type="match status" value="1"/>
</dbReference>
<evidence type="ECO:0000256" key="4">
    <source>
        <dbReference type="ARBA" id="ARBA00022827"/>
    </source>
</evidence>
<dbReference type="VEuPathDB" id="FungiDB:P170DRAFT_514564"/>
<keyword evidence="3" id="KW-0285">Flavoprotein</keyword>